<dbReference type="PANTHER" id="PTHR47330">
    <property type="entry name" value="POLY(U)-BINDING-SPLICING FACTOR PUF60-B-RELATED"/>
    <property type="match status" value="1"/>
</dbReference>
<evidence type="ECO:0000313" key="3">
    <source>
        <dbReference type="Proteomes" id="UP000000311"/>
    </source>
</evidence>
<evidence type="ECO:0000256" key="1">
    <source>
        <dbReference type="SAM" id="MobiDB-lite"/>
    </source>
</evidence>
<gene>
    <name evidence="2" type="ORF">EAG_15598</name>
</gene>
<dbReference type="STRING" id="104421.E2AJ11"/>
<dbReference type="OrthoDB" id="20943at2759"/>
<accession>E2AJ11</accession>
<feature type="region of interest" description="Disordered" evidence="1">
    <location>
        <begin position="1"/>
        <end position="27"/>
    </location>
</feature>
<dbReference type="InterPro" id="IPR051974">
    <property type="entry name" value="PUF60_regulator"/>
</dbReference>
<dbReference type="AlphaFoldDB" id="E2AJ11"/>
<name>E2AJ11_CAMFO</name>
<evidence type="ECO:0000313" key="2">
    <source>
        <dbReference type="EMBL" id="EFN66600.1"/>
    </source>
</evidence>
<dbReference type="GO" id="GO:0003723">
    <property type="term" value="F:RNA binding"/>
    <property type="evidence" value="ECO:0007669"/>
    <property type="project" value="TreeGrafter"/>
</dbReference>
<protein>
    <submittedName>
        <fullName evidence="2">Poly(U)-binding-splicing factor half pint</fullName>
    </submittedName>
</protein>
<dbReference type="OMA" id="MCRLVST"/>
<proteinExistence type="predicted"/>
<dbReference type="GO" id="GO:0000381">
    <property type="term" value="P:regulation of alternative mRNA splicing, via spliceosome"/>
    <property type="evidence" value="ECO:0007669"/>
    <property type="project" value="TreeGrafter"/>
</dbReference>
<reference evidence="2 3" key="1">
    <citation type="journal article" date="2010" name="Science">
        <title>Genomic comparison of the ants Camponotus floridanus and Harpegnathos saltator.</title>
        <authorList>
            <person name="Bonasio R."/>
            <person name="Zhang G."/>
            <person name="Ye C."/>
            <person name="Mutti N.S."/>
            <person name="Fang X."/>
            <person name="Qin N."/>
            <person name="Donahue G."/>
            <person name="Yang P."/>
            <person name="Li Q."/>
            <person name="Li C."/>
            <person name="Zhang P."/>
            <person name="Huang Z."/>
            <person name="Berger S.L."/>
            <person name="Reinberg D."/>
            <person name="Wang J."/>
            <person name="Liebig J."/>
        </authorList>
    </citation>
    <scope>NUCLEOTIDE SEQUENCE [LARGE SCALE GENOMIC DNA]</scope>
    <source>
        <strain evidence="3">C129</strain>
    </source>
</reference>
<dbReference type="GO" id="GO:0006376">
    <property type="term" value="P:mRNA splice site recognition"/>
    <property type="evidence" value="ECO:0007669"/>
    <property type="project" value="TreeGrafter"/>
</dbReference>
<dbReference type="Proteomes" id="UP000000311">
    <property type="component" value="Unassembled WGS sequence"/>
</dbReference>
<dbReference type="PANTHER" id="PTHR47330:SF1">
    <property type="entry name" value="POLY(U)-BINDING-SPLICING FACTOR PUF60"/>
    <property type="match status" value="1"/>
</dbReference>
<sequence>MNGTMAMAPASQNSMEPPTKKSKVEGNASEFLPGPIYDINQIGQVIGGPGAKYLTLPGILGAGLPKISSEQQDTVNRAKKYAMEQSIKMVLMKQTLAHQQQKNKLVLRQQVLLLMCRLVSTKSRKKRINPPYGRSFLNVSLSCSTITKG</sequence>
<keyword evidence="3" id="KW-1185">Reference proteome</keyword>
<dbReference type="EMBL" id="GL439921">
    <property type="protein sequence ID" value="EFN66600.1"/>
    <property type="molecule type" value="Genomic_DNA"/>
</dbReference>
<dbReference type="GO" id="GO:0071011">
    <property type="term" value="C:precatalytic spliceosome"/>
    <property type="evidence" value="ECO:0007669"/>
    <property type="project" value="TreeGrafter"/>
</dbReference>
<dbReference type="GO" id="GO:0071013">
    <property type="term" value="C:catalytic step 2 spliceosome"/>
    <property type="evidence" value="ECO:0007669"/>
    <property type="project" value="TreeGrafter"/>
</dbReference>
<dbReference type="InParanoid" id="E2AJ11"/>
<dbReference type="GO" id="GO:0000380">
    <property type="term" value="P:alternative mRNA splicing, via spliceosome"/>
    <property type="evidence" value="ECO:0007669"/>
    <property type="project" value="TreeGrafter"/>
</dbReference>
<organism evidence="3">
    <name type="scientific">Camponotus floridanus</name>
    <name type="common">Florida carpenter ant</name>
    <dbReference type="NCBI Taxonomy" id="104421"/>
    <lineage>
        <taxon>Eukaryota</taxon>
        <taxon>Metazoa</taxon>
        <taxon>Ecdysozoa</taxon>
        <taxon>Arthropoda</taxon>
        <taxon>Hexapoda</taxon>
        <taxon>Insecta</taxon>
        <taxon>Pterygota</taxon>
        <taxon>Neoptera</taxon>
        <taxon>Endopterygota</taxon>
        <taxon>Hymenoptera</taxon>
        <taxon>Apocrita</taxon>
        <taxon>Aculeata</taxon>
        <taxon>Formicoidea</taxon>
        <taxon>Formicidae</taxon>
        <taxon>Formicinae</taxon>
        <taxon>Camponotus</taxon>
    </lineage>
</organism>